<dbReference type="EMBL" id="MLAK01000924">
    <property type="protein sequence ID" value="OHT01194.1"/>
    <property type="molecule type" value="Genomic_DNA"/>
</dbReference>
<accession>A0A1J4JR23</accession>
<comment type="caution">
    <text evidence="1">The sequence shown here is derived from an EMBL/GenBank/DDBJ whole genome shotgun (WGS) entry which is preliminary data.</text>
</comment>
<proteinExistence type="predicted"/>
<dbReference type="Proteomes" id="UP000179807">
    <property type="component" value="Unassembled WGS sequence"/>
</dbReference>
<keyword evidence="2" id="KW-1185">Reference proteome</keyword>
<gene>
    <name evidence="1" type="ORF">TRFO_32084</name>
</gene>
<sequence>MDLIRDSWNHSRSSQEFISLLEGQNSSLNVQDIILSLLTICSRLENSPTIFYDYLKEVALKYPQVFIEILLTKNNEYSTGFAKLIEYSGRLFFDIFPVIESKEIGSCIFKILKIITEDISPNESSKIICKITEDNKFSMLVSMSRLFFDDEIIQLRPKIDKFLDFDVDIPLFKKSVFSDVDDKNLLFQHHNLNMLIFPYIALHSNFDSFLRFFSMKSFLTIYLRLINEFLNNQTIVGAYLLEKSLIDPKGGLNSVLSFIRLNESKKSQDESYFNSTDRNYSDIHDVSFSDYHFNTDNSYISDSYVLDSLTIERILTSTVTSQLPSNELIHSIYNHPSTILNFDESLIYLVHMNSISQFLSLVPLLSEIPNDIILYLAIHGQLVNFLYKLSILCEQIENEKTFEPVWYLLLYYVELCWSHGSLTIKNMINELLIRVSPFMKYYLLAMLNKAPPELEAKPTSPATPFLKSVRLLGQLMADNSITIIKKISSKASTTTTYVWPSIIISLLCSPKPEYKILSVYTIPHYPILDILFEYLMKIIEENPVNYLISLISSPNYDLLLKHKPENIVDLNKILKVQIEHLDNSVQLTQQELSEIICCWRAWTTSFGLTEFLENIINIIISVSIRQTIPSDSIKLFEVIAYILSIVSDFKNQEIEQLITKALSIVSNSINSSHYAIGMSRFCLSLICLAEEGTIFFHKIFEFARKTISNQIENNRIITIFAFDFIRTSLFTPCLQEFIIKYPVDYILEFNDSSTAIDYFIVKTKLTKQQNNFDAF</sequence>
<organism evidence="1 2">
    <name type="scientific">Tritrichomonas foetus</name>
    <dbReference type="NCBI Taxonomy" id="1144522"/>
    <lineage>
        <taxon>Eukaryota</taxon>
        <taxon>Metamonada</taxon>
        <taxon>Parabasalia</taxon>
        <taxon>Tritrichomonadida</taxon>
        <taxon>Tritrichomonadidae</taxon>
        <taxon>Tritrichomonas</taxon>
    </lineage>
</organism>
<dbReference type="AlphaFoldDB" id="A0A1J4JR23"/>
<protein>
    <submittedName>
        <fullName evidence="1">Uncharacterized protein</fullName>
    </submittedName>
</protein>
<evidence type="ECO:0000313" key="1">
    <source>
        <dbReference type="EMBL" id="OHT01194.1"/>
    </source>
</evidence>
<name>A0A1J4JR23_9EUKA</name>
<dbReference type="RefSeq" id="XP_068354330.1">
    <property type="nucleotide sequence ID" value="XM_068508301.1"/>
</dbReference>
<reference evidence="1" key="1">
    <citation type="submission" date="2016-10" db="EMBL/GenBank/DDBJ databases">
        <authorList>
            <person name="Benchimol M."/>
            <person name="Almeida L.G."/>
            <person name="Vasconcelos A.T."/>
            <person name="Perreira-Neves A."/>
            <person name="Rosa I.A."/>
            <person name="Tasca T."/>
            <person name="Bogo M.R."/>
            <person name="de Souza W."/>
        </authorList>
    </citation>
    <scope>NUCLEOTIDE SEQUENCE [LARGE SCALE GENOMIC DNA]</scope>
    <source>
        <strain evidence="1">K</strain>
    </source>
</reference>
<dbReference type="VEuPathDB" id="TrichDB:TRFO_32084"/>
<dbReference type="GeneID" id="94843005"/>
<evidence type="ECO:0000313" key="2">
    <source>
        <dbReference type="Proteomes" id="UP000179807"/>
    </source>
</evidence>